<dbReference type="EMBL" id="AAKZQX010000104">
    <property type="protein sequence ID" value="ECX6035928.1"/>
    <property type="molecule type" value="Genomic_DNA"/>
</dbReference>
<organism evidence="1">
    <name type="scientific">Salmonella enterica subsp. enterica serovar Panama</name>
    <dbReference type="NCBI Taxonomy" id="29472"/>
    <lineage>
        <taxon>Bacteria</taxon>
        <taxon>Pseudomonadati</taxon>
        <taxon>Pseudomonadota</taxon>
        <taxon>Gammaproteobacteria</taxon>
        <taxon>Enterobacterales</taxon>
        <taxon>Enterobacteriaceae</taxon>
        <taxon>Salmonella</taxon>
    </lineage>
</organism>
<proteinExistence type="predicted"/>
<gene>
    <name evidence="1" type="ORF">ATT75_25275</name>
</gene>
<sequence length="71" mass="8494">QEVYRGRGKLSALCGRLNAREKQIWQDKYRLLVKLGMRNRLRELLSGTRFSEDMQRSPFMVPEKDELLPVW</sequence>
<feature type="non-terminal residue" evidence="1">
    <location>
        <position position="1"/>
    </location>
</feature>
<reference evidence="1" key="1">
    <citation type="submission" date="2018-07" db="EMBL/GenBank/DDBJ databases">
        <authorList>
            <consortium name="PulseNet: The National Subtyping Network for Foodborne Disease Surveillance"/>
            <person name="Tarr C.L."/>
            <person name="Trees E."/>
            <person name="Katz L.S."/>
            <person name="Carleton-Romer H.A."/>
            <person name="Stroika S."/>
            <person name="Kucerova Z."/>
            <person name="Roache K.F."/>
            <person name="Sabol A.L."/>
            <person name="Besser J."/>
            <person name="Gerner-Smidt P."/>
        </authorList>
    </citation>
    <scope>NUCLEOTIDE SEQUENCE</scope>
    <source>
        <strain evidence="1">PNUSAS001246</strain>
    </source>
</reference>
<comment type="caution">
    <text evidence="1">The sequence shown here is derived from an EMBL/GenBank/DDBJ whole genome shotgun (WGS) entry which is preliminary data.</text>
</comment>
<protein>
    <submittedName>
        <fullName evidence="1">Transcriptional regulator</fullName>
    </submittedName>
</protein>
<evidence type="ECO:0000313" key="1">
    <source>
        <dbReference type="EMBL" id="ECX6035928.1"/>
    </source>
</evidence>
<name>A0A619AHR7_SALET</name>
<accession>A0A619AHR7</accession>
<dbReference type="AlphaFoldDB" id="A0A619AHR7"/>